<gene>
    <name evidence="1" type="ORF">Pla163_02830</name>
</gene>
<evidence type="ECO:0000313" key="1">
    <source>
        <dbReference type="EMBL" id="QDU83186.1"/>
    </source>
</evidence>
<accession>A0A518CVD9</accession>
<protein>
    <recommendedName>
        <fullName evidence="3">LTXXQ motif protein</fullName>
    </recommendedName>
</protein>
<dbReference type="RefSeq" id="WP_145182436.1">
    <property type="nucleotide sequence ID" value="NZ_CP036290.1"/>
</dbReference>
<dbReference type="AlphaFoldDB" id="A0A518CVD9"/>
<reference evidence="1 2" key="1">
    <citation type="submission" date="2019-02" db="EMBL/GenBank/DDBJ databases">
        <title>Deep-cultivation of Planctomycetes and their phenomic and genomic characterization uncovers novel biology.</title>
        <authorList>
            <person name="Wiegand S."/>
            <person name="Jogler M."/>
            <person name="Boedeker C."/>
            <person name="Pinto D."/>
            <person name="Vollmers J."/>
            <person name="Rivas-Marin E."/>
            <person name="Kohn T."/>
            <person name="Peeters S.H."/>
            <person name="Heuer A."/>
            <person name="Rast P."/>
            <person name="Oberbeckmann S."/>
            <person name="Bunk B."/>
            <person name="Jeske O."/>
            <person name="Meyerdierks A."/>
            <person name="Storesund J.E."/>
            <person name="Kallscheuer N."/>
            <person name="Luecker S."/>
            <person name="Lage O.M."/>
            <person name="Pohl T."/>
            <person name="Merkel B.J."/>
            <person name="Hornburger P."/>
            <person name="Mueller R.-W."/>
            <person name="Bruemmer F."/>
            <person name="Labrenz M."/>
            <person name="Spormann A.M."/>
            <person name="Op den Camp H."/>
            <person name="Overmann J."/>
            <person name="Amann R."/>
            <person name="Jetten M.S.M."/>
            <person name="Mascher T."/>
            <person name="Medema M.H."/>
            <person name="Devos D.P."/>
            <person name="Kaster A.-K."/>
            <person name="Ovreas L."/>
            <person name="Rohde M."/>
            <person name="Galperin M.Y."/>
            <person name="Jogler C."/>
        </authorList>
    </citation>
    <scope>NUCLEOTIDE SEQUENCE [LARGE SCALE GENOMIC DNA]</scope>
    <source>
        <strain evidence="1 2">Pla163</strain>
    </source>
</reference>
<proteinExistence type="predicted"/>
<keyword evidence="2" id="KW-1185">Reference proteome</keyword>
<dbReference type="Proteomes" id="UP000319342">
    <property type="component" value="Chromosome"/>
</dbReference>
<sequence>MKTVAVPHLVAVALAAGATGAFLSTIVLRNGGAEAAPMSLGNDGASTSADVSRFDALDEQLARIDLRLTALELVAEPSERVPASGYVTRDELEELLAEALASGRAGATDEDDAKAMDDPSLADLERLAADIKSGKAPSPADRTKPAPDRAEVLETLTNKYETWLGLDAVQRESMLGALYDQEARREEIARLAAEGADLEYLGQLKGENTQAFQAALTSILTPEQLETMNGSGSTKKW</sequence>
<dbReference type="EMBL" id="CP036290">
    <property type="protein sequence ID" value="QDU83186.1"/>
    <property type="molecule type" value="Genomic_DNA"/>
</dbReference>
<evidence type="ECO:0008006" key="3">
    <source>
        <dbReference type="Google" id="ProtNLM"/>
    </source>
</evidence>
<evidence type="ECO:0000313" key="2">
    <source>
        <dbReference type="Proteomes" id="UP000319342"/>
    </source>
</evidence>
<organism evidence="1 2">
    <name type="scientific">Rohdeia mirabilis</name>
    <dbReference type="NCBI Taxonomy" id="2528008"/>
    <lineage>
        <taxon>Bacteria</taxon>
        <taxon>Pseudomonadati</taxon>
        <taxon>Planctomycetota</taxon>
        <taxon>Planctomycetia</taxon>
        <taxon>Planctomycetia incertae sedis</taxon>
        <taxon>Rohdeia</taxon>
    </lineage>
</organism>
<name>A0A518CVD9_9BACT</name>